<proteinExistence type="predicted"/>
<organism evidence="2 3">
    <name type="scientific">Brassica cretica</name>
    <name type="common">Mustard</name>
    <dbReference type="NCBI Taxonomy" id="69181"/>
    <lineage>
        <taxon>Eukaryota</taxon>
        <taxon>Viridiplantae</taxon>
        <taxon>Streptophyta</taxon>
        <taxon>Embryophyta</taxon>
        <taxon>Tracheophyta</taxon>
        <taxon>Spermatophyta</taxon>
        <taxon>Magnoliopsida</taxon>
        <taxon>eudicotyledons</taxon>
        <taxon>Gunneridae</taxon>
        <taxon>Pentapetalae</taxon>
        <taxon>rosids</taxon>
        <taxon>malvids</taxon>
        <taxon>Brassicales</taxon>
        <taxon>Brassicaceae</taxon>
        <taxon>Brassiceae</taxon>
        <taxon>Brassica</taxon>
    </lineage>
</organism>
<evidence type="ECO:0000313" key="2">
    <source>
        <dbReference type="EMBL" id="KAF3503018.1"/>
    </source>
</evidence>
<dbReference type="Proteomes" id="UP000712600">
    <property type="component" value="Unassembled WGS sequence"/>
</dbReference>
<dbReference type="EMBL" id="QGKX02001621">
    <property type="protein sequence ID" value="KAF3503018.1"/>
    <property type="molecule type" value="Genomic_DNA"/>
</dbReference>
<protein>
    <submittedName>
        <fullName evidence="2">Uncharacterized protein</fullName>
    </submittedName>
</protein>
<evidence type="ECO:0000256" key="1">
    <source>
        <dbReference type="SAM" id="MobiDB-lite"/>
    </source>
</evidence>
<reference evidence="2" key="1">
    <citation type="submission" date="2019-12" db="EMBL/GenBank/DDBJ databases">
        <title>Genome sequencing and annotation of Brassica cretica.</title>
        <authorList>
            <person name="Studholme D.J."/>
            <person name="Sarris P."/>
        </authorList>
    </citation>
    <scope>NUCLEOTIDE SEQUENCE</scope>
    <source>
        <strain evidence="2">PFS-109/04</strain>
        <tissue evidence="2">Leaf</tissue>
    </source>
</reference>
<evidence type="ECO:0000313" key="3">
    <source>
        <dbReference type="Proteomes" id="UP000712600"/>
    </source>
</evidence>
<accession>A0A8S9NN19</accession>
<name>A0A8S9NN19_BRACR</name>
<comment type="caution">
    <text evidence="2">The sequence shown here is derived from an EMBL/GenBank/DDBJ whole genome shotgun (WGS) entry which is preliminary data.</text>
</comment>
<sequence>MNIMDLEGRAKNDQHQHRNTDRQYDLNVDQRHDLNIDRRYNVGIDPHTIPSSIDGDSCLRTRPLEIPENSIDLHPHSIIVRHPTDCIDRHPLLDEPHSYIVKLEQVEERVHESEASDNVDSKHLRPLICAEEAIGFHKRVKRIHDPVKIVVPCAVFEVEFPIPPDNGSHLSSYIEEIQSTQQMLLTAICKASSTPYC</sequence>
<gene>
    <name evidence="2" type="ORF">F2Q69_00042932</name>
</gene>
<dbReference type="AlphaFoldDB" id="A0A8S9NN19"/>
<feature type="region of interest" description="Disordered" evidence="1">
    <location>
        <begin position="1"/>
        <end position="21"/>
    </location>
</feature>